<accession>A0A2P2KY72</accession>
<dbReference type="EMBL" id="GGEC01030197">
    <property type="protein sequence ID" value="MBX10681.1"/>
    <property type="molecule type" value="Transcribed_RNA"/>
</dbReference>
<sequence>MYLKTPPPTSPFELKHFSILYLYNLSSYRLNFSFGWFSELEGKDSSFELFD</sequence>
<dbReference type="AlphaFoldDB" id="A0A2P2KY72"/>
<name>A0A2P2KY72_RHIMU</name>
<evidence type="ECO:0000313" key="1">
    <source>
        <dbReference type="EMBL" id="MBX10681.1"/>
    </source>
</evidence>
<protein>
    <submittedName>
        <fullName evidence="1">Uncharacterized protein</fullName>
    </submittedName>
</protein>
<organism evidence="1">
    <name type="scientific">Rhizophora mucronata</name>
    <name type="common">Asiatic mangrove</name>
    <dbReference type="NCBI Taxonomy" id="61149"/>
    <lineage>
        <taxon>Eukaryota</taxon>
        <taxon>Viridiplantae</taxon>
        <taxon>Streptophyta</taxon>
        <taxon>Embryophyta</taxon>
        <taxon>Tracheophyta</taxon>
        <taxon>Spermatophyta</taxon>
        <taxon>Magnoliopsida</taxon>
        <taxon>eudicotyledons</taxon>
        <taxon>Gunneridae</taxon>
        <taxon>Pentapetalae</taxon>
        <taxon>rosids</taxon>
        <taxon>fabids</taxon>
        <taxon>Malpighiales</taxon>
        <taxon>Rhizophoraceae</taxon>
        <taxon>Rhizophora</taxon>
    </lineage>
</organism>
<reference evidence="1" key="1">
    <citation type="submission" date="2018-02" db="EMBL/GenBank/DDBJ databases">
        <title>Rhizophora mucronata_Transcriptome.</title>
        <authorList>
            <person name="Meera S.P."/>
            <person name="Sreeshan A."/>
            <person name="Augustine A."/>
        </authorList>
    </citation>
    <scope>NUCLEOTIDE SEQUENCE</scope>
    <source>
        <tissue evidence="1">Leaf</tissue>
    </source>
</reference>
<proteinExistence type="predicted"/>